<feature type="compositionally biased region" description="Basic residues" evidence="1">
    <location>
        <begin position="1"/>
        <end position="12"/>
    </location>
</feature>
<proteinExistence type="predicted"/>
<accession>A0A699I0G8</accession>
<feature type="region of interest" description="Disordered" evidence="1">
    <location>
        <begin position="1"/>
        <end position="23"/>
    </location>
</feature>
<name>A0A699I0G8_TANCI</name>
<gene>
    <name evidence="2" type="ORF">Tci_465078</name>
</gene>
<reference evidence="2" key="1">
    <citation type="journal article" date="2019" name="Sci. Rep.">
        <title>Draft genome of Tanacetum cinerariifolium, the natural source of mosquito coil.</title>
        <authorList>
            <person name="Yamashiro T."/>
            <person name="Shiraishi A."/>
            <person name="Satake H."/>
            <person name="Nakayama K."/>
        </authorList>
    </citation>
    <scope>NUCLEOTIDE SEQUENCE</scope>
</reference>
<evidence type="ECO:0000256" key="1">
    <source>
        <dbReference type="SAM" id="MobiDB-lite"/>
    </source>
</evidence>
<sequence>MSKRGRSGKSIRRQSSSSQETTIKERVRNLGAFDNETHQMNYDVLVNHPIHSTTVIDWSLLTDNGLTGDFFAIIYSGPFSKPQWANLFGSTSLCIESWFVSYSPPSNVATTYRSNPQLDGNEIGMAFTLRTAMTVRDERKILEFWSTIGDGEFVVGRPTARSIWNPKVRFAHRCITTTISGRKESTQRVTMRDLFSIYYIYEDSLEVL</sequence>
<comment type="caution">
    <text evidence="2">The sequence shown here is derived from an EMBL/GenBank/DDBJ whole genome shotgun (WGS) entry which is preliminary data.</text>
</comment>
<dbReference type="EMBL" id="BKCJ010223619">
    <property type="protein sequence ID" value="GEY93104.1"/>
    <property type="molecule type" value="Genomic_DNA"/>
</dbReference>
<evidence type="ECO:0000313" key="2">
    <source>
        <dbReference type="EMBL" id="GEY93104.1"/>
    </source>
</evidence>
<organism evidence="2">
    <name type="scientific">Tanacetum cinerariifolium</name>
    <name type="common">Dalmatian daisy</name>
    <name type="synonym">Chrysanthemum cinerariifolium</name>
    <dbReference type="NCBI Taxonomy" id="118510"/>
    <lineage>
        <taxon>Eukaryota</taxon>
        <taxon>Viridiplantae</taxon>
        <taxon>Streptophyta</taxon>
        <taxon>Embryophyta</taxon>
        <taxon>Tracheophyta</taxon>
        <taxon>Spermatophyta</taxon>
        <taxon>Magnoliopsida</taxon>
        <taxon>eudicotyledons</taxon>
        <taxon>Gunneridae</taxon>
        <taxon>Pentapetalae</taxon>
        <taxon>asterids</taxon>
        <taxon>campanulids</taxon>
        <taxon>Asterales</taxon>
        <taxon>Asteraceae</taxon>
        <taxon>Asteroideae</taxon>
        <taxon>Anthemideae</taxon>
        <taxon>Anthemidinae</taxon>
        <taxon>Tanacetum</taxon>
    </lineage>
</organism>
<protein>
    <submittedName>
        <fullName evidence="2">Uncharacterized protein</fullName>
    </submittedName>
</protein>
<dbReference type="AlphaFoldDB" id="A0A699I0G8"/>